<feature type="region of interest" description="Disordered" evidence="1">
    <location>
        <begin position="139"/>
        <end position="161"/>
    </location>
</feature>
<feature type="region of interest" description="Disordered" evidence="1">
    <location>
        <begin position="180"/>
        <end position="199"/>
    </location>
</feature>
<dbReference type="EMBL" id="JARQZJ010000105">
    <property type="protein sequence ID" value="KAK9887185.1"/>
    <property type="molecule type" value="Genomic_DNA"/>
</dbReference>
<sequence length="225" mass="24964">MSTVITCMIHIGIKQNILPLLAPVYRCNEWCCIQNCLSVQDPKKNKMNFILLSVFITYATCMNIEENEIVPLPMKLESARALLRSQEEHKDNSIKYSPLPAPENSKMLSKIRRKRGGCCSMPPPDPPSRTYILEIKTQPAPPPRYRAPPPPPPPPPQHPAQSEYVLVPVAVVQPVAVHPAPVQPVHPPPRPPRMQHPPMYHPPSTITITGTITKGGGGCPSYSRC</sequence>
<reference evidence="2 3" key="1">
    <citation type="submission" date="2023-03" db="EMBL/GenBank/DDBJ databases">
        <title>Genome insight into feeding habits of ladybird beetles.</title>
        <authorList>
            <person name="Li H.-S."/>
            <person name="Huang Y.-H."/>
            <person name="Pang H."/>
        </authorList>
    </citation>
    <scope>NUCLEOTIDE SEQUENCE [LARGE SCALE GENOMIC DNA]</scope>
    <source>
        <strain evidence="2">SYSU_2023b</strain>
        <tissue evidence="2">Whole body</tissue>
    </source>
</reference>
<name>A0AAW1UXK3_9CUCU</name>
<dbReference type="AlphaFoldDB" id="A0AAW1UXK3"/>
<evidence type="ECO:0000256" key="1">
    <source>
        <dbReference type="SAM" id="MobiDB-lite"/>
    </source>
</evidence>
<organism evidence="2 3">
    <name type="scientific">Henosepilachna vigintioctopunctata</name>
    <dbReference type="NCBI Taxonomy" id="420089"/>
    <lineage>
        <taxon>Eukaryota</taxon>
        <taxon>Metazoa</taxon>
        <taxon>Ecdysozoa</taxon>
        <taxon>Arthropoda</taxon>
        <taxon>Hexapoda</taxon>
        <taxon>Insecta</taxon>
        <taxon>Pterygota</taxon>
        <taxon>Neoptera</taxon>
        <taxon>Endopterygota</taxon>
        <taxon>Coleoptera</taxon>
        <taxon>Polyphaga</taxon>
        <taxon>Cucujiformia</taxon>
        <taxon>Coccinelloidea</taxon>
        <taxon>Coccinellidae</taxon>
        <taxon>Epilachninae</taxon>
        <taxon>Epilachnini</taxon>
        <taxon>Henosepilachna</taxon>
    </lineage>
</organism>
<dbReference type="Proteomes" id="UP001431783">
    <property type="component" value="Unassembled WGS sequence"/>
</dbReference>
<gene>
    <name evidence="2" type="ORF">WA026_020638</name>
</gene>
<protein>
    <submittedName>
        <fullName evidence="2">Uncharacterized protein</fullName>
    </submittedName>
</protein>
<feature type="compositionally biased region" description="Pro residues" evidence="1">
    <location>
        <begin position="139"/>
        <end position="158"/>
    </location>
</feature>
<proteinExistence type="predicted"/>
<accession>A0AAW1UXK3</accession>
<evidence type="ECO:0000313" key="2">
    <source>
        <dbReference type="EMBL" id="KAK9887185.1"/>
    </source>
</evidence>
<comment type="caution">
    <text evidence="2">The sequence shown here is derived from an EMBL/GenBank/DDBJ whole genome shotgun (WGS) entry which is preliminary data.</text>
</comment>
<evidence type="ECO:0000313" key="3">
    <source>
        <dbReference type="Proteomes" id="UP001431783"/>
    </source>
</evidence>
<keyword evidence="3" id="KW-1185">Reference proteome</keyword>
<feature type="compositionally biased region" description="Pro residues" evidence="1">
    <location>
        <begin position="181"/>
        <end position="199"/>
    </location>
</feature>